<feature type="non-terminal residue" evidence="3">
    <location>
        <position position="181"/>
    </location>
</feature>
<evidence type="ECO:0000259" key="2">
    <source>
        <dbReference type="Pfam" id="PF24031"/>
    </source>
</evidence>
<dbReference type="InterPro" id="IPR053073">
    <property type="entry name" value="IL11/IL27_subunit_beta"/>
</dbReference>
<evidence type="ECO:0000313" key="3">
    <source>
        <dbReference type="EMBL" id="CAJ0948966.1"/>
    </source>
</evidence>
<proteinExistence type="inferred from homology"/>
<gene>
    <name evidence="3" type="ORF">RIMI_LOCUS12394810</name>
</gene>
<dbReference type="InterPro" id="IPR036116">
    <property type="entry name" value="FN3_sf"/>
</dbReference>
<dbReference type="PANTHER" id="PTHR48483:SF2">
    <property type="entry name" value="INTERLEUKIN-27 SUBUNIT BETA"/>
    <property type="match status" value="1"/>
</dbReference>
<name>A0ABN9LRQ5_9NEOB</name>
<dbReference type="PRINTS" id="PR01345">
    <property type="entry name" value="CERVTRCPTASE"/>
</dbReference>
<accession>A0ABN9LRQ5</accession>
<sequence>MDLDKLETWAERWQMRFNNDKCKVIHMGRGNQYHHYTLNGKPLGKSDREKDLGILVNDKLTWSSQCQAAAAKANRIMGCIKRVPPEKLHIQCWSASYPEKIKCIWHLNPDTNLHTTFLTTYRLGLIGPGSPKKCIQHEMHPMSCEIRNFQMFEAFPYLLNVTAVNRLGSITQLYYFFVENI</sequence>
<comment type="caution">
    <text evidence="3">The sequence shown here is derived from an EMBL/GenBank/DDBJ whole genome shotgun (WGS) entry which is preliminary data.</text>
</comment>
<dbReference type="Pfam" id="PF24031">
    <property type="entry name" value="FN3_IL27B_N"/>
    <property type="match status" value="1"/>
</dbReference>
<reference evidence="3" key="1">
    <citation type="submission" date="2023-07" db="EMBL/GenBank/DDBJ databases">
        <authorList>
            <person name="Stuckert A."/>
        </authorList>
    </citation>
    <scope>NUCLEOTIDE SEQUENCE</scope>
</reference>
<dbReference type="SUPFAM" id="SSF49265">
    <property type="entry name" value="Fibronectin type III"/>
    <property type="match status" value="1"/>
</dbReference>
<evidence type="ECO:0000313" key="4">
    <source>
        <dbReference type="Proteomes" id="UP001176940"/>
    </source>
</evidence>
<dbReference type="EMBL" id="CAUEEQ010029361">
    <property type="protein sequence ID" value="CAJ0948966.1"/>
    <property type="molecule type" value="Genomic_DNA"/>
</dbReference>
<dbReference type="PANTHER" id="PTHR48483">
    <property type="entry name" value="INTERLEUKIN-27 SUBUNIT BETA"/>
    <property type="match status" value="1"/>
</dbReference>
<comment type="similarity">
    <text evidence="1">Belongs to the type I cytokine receptor family. Type 3 subfamily.</text>
</comment>
<dbReference type="InterPro" id="IPR013783">
    <property type="entry name" value="Ig-like_fold"/>
</dbReference>
<dbReference type="Gene3D" id="2.60.40.10">
    <property type="entry name" value="Immunoglobulins"/>
    <property type="match status" value="1"/>
</dbReference>
<dbReference type="Proteomes" id="UP001176940">
    <property type="component" value="Unassembled WGS sequence"/>
</dbReference>
<organism evidence="3 4">
    <name type="scientific">Ranitomeya imitator</name>
    <name type="common">mimic poison frog</name>
    <dbReference type="NCBI Taxonomy" id="111125"/>
    <lineage>
        <taxon>Eukaryota</taxon>
        <taxon>Metazoa</taxon>
        <taxon>Chordata</taxon>
        <taxon>Craniata</taxon>
        <taxon>Vertebrata</taxon>
        <taxon>Euteleostomi</taxon>
        <taxon>Amphibia</taxon>
        <taxon>Batrachia</taxon>
        <taxon>Anura</taxon>
        <taxon>Neobatrachia</taxon>
        <taxon>Hyloidea</taxon>
        <taxon>Dendrobatidae</taxon>
        <taxon>Dendrobatinae</taxon>
        <taxon>Ranitomeya</taxon>
    </lineage>
</organism>
<feature type="domain" description="IL27B N-terminal Fn3" evidence="2">
    <location>
        <begin position="89"/>
        <end position="176"/>
    </location>
</feature>
<keyword evidence="4" id="KW-1185">Reference proteome</keyword>
<dbReference type="InterPro" id="IPR056621">
    <property type="entry name" value="FN3_IL27B_N"/>
</dbReference>
<evidence type="ECO:0000256" key="1">
    <source>
        <dbReference type="ARBA" id="ARBA00010890"/>
    </source>
</evidence>
<protein>
    <recommendedName>
        <fullName evidence="2">IL27B N-terminal Fn3 domain-containing protein</fullName>
    </recommendedName>
</protein>